<name>A0A1V6NUJ5_PENPO</name>
<accession>A0A1V6NUJ5</accession>
<organism evidence="1 2">
    <name type="scientific">Penicillium polonicum</name>
    <dbReference type="NCBI Taxonomy" id="60169"/>
    <lineage>
        <taxon>Eukaryota</taxon>
        <taxon>Fungi</taxon>
        <taxon>Dikarya</taxon>
        <taxon>Ascomycota</taxon>
        <taxon>Pezizomycotina</taxon>
        <taxon>Eurotiomycetes</taxon>
        <taxon>Eurotiomycetidae</taxon>
        <taxon>Eurotiales</taxon>
        <taxon>Aspergillaceae</taxon>
        <taxon>Penicillium</taxon>
    </lineage>
</organism>
<dbReference type="AlphaFoldDB" id="A0A1V6NUJ5"/>
<proteinExistence type="predicted"/>
<protein>
    <submittedName>
        <fullName evidence="1">Uncharacterized protein</fullName>
    </submittedName>
</protein>
<evidence type="ECO:0000313" key="2">
    <source>
        <dbReference type="Proteomes" id="UP000191408"/>
    </source>
</evidence>
<dbReference type="STRING" id="60169.A0A1V6NUJ5"/>
<dbReference type="Proteomes" id="UP000191408">
    <property type="component" value="Unassembled WGS sequence"/>
</dbReference>
<evidence type="ECO:0000313" key="1">
    <source>
        <dbReference type="EMBL" id="OQD68036.1"/>
    </source>
</evidence>
<dbReference type="EMBL" id="MDYM01000003">
    <property type="protein sequence ID" value="OQD68036.1"/>
    <property type="molecule type" value="Genomic_DNA"/>
</dbReference>
<comment type="caution">
    <text evidence="1">The sequence shown here is derived from an EMBL/GenBank/DDBJ whole genome shotgun (WGS) entry which is preliminary data.</text>
</comment>
<dbReference type="OrthoDB" id="5401170at2759"/>
<keyword evidence="2" id="KW-1185">Reference proteome</keyword>
<sequence length="258" mass="29631">MHNPETAELVCGLEGTDVTLDPPSEPPLHLPHQTWVIEKKLSERSQPMTQQDVTDGLGLPFAAAKFLCYPKETPSKKAFMRIYLQIPVTGTQYESRQIRREQAAKPQPHVELTALKALKKFKCDVVPDLLAYQEGRQGEHSIVPGGYITYVVWDKVPGEPLNVEEFWKEDLKSRQAIRNKFREAFPKLKKYGYLPRMSTMSKIIYDKGTGNMHFSGFSRAGRTDTNEEWYDKYYVLFRLAKPSPETTDLAKDTTGWTW</sequence>
<gene>
    <name evidence="1" type="ORF">PENPOL_c003G08857</name>
</gene>
<reference evidence="2" key="1">
    <citation type="journal article" date="2017" name="Nat. Microbiol.">
        <title>Global analysis of biosynthetic gene clusters reveals vast potential of secondary metabolite production in Penicillium species.</title>
        <authorList>
            <person name="Nielsen J.C."/>
            <person name="Grijseels S."/>
            <person name="Prigent S."/>
            <person name="Ji B."/>
            <person name="Dainat J."/>
            <person name="Nielsen K.F."/>
            <person name="Frisvad J.C."/>
            <person name="Workman M."/>
            <person name="Nielsen J."/>
        </authorList>
    </citation>
    <scope>NUCLEOTIDE SEQUENCE [LARGE SCALE GENOMIC DNA]</scope>
    <source>
        <strain evidence="2">IBT 4502</strain>
    </source>
</reference>